<keyword evidence="2" id="KW-1185">Reference proteome</keyword>
<gene>
    <name evidence="1" type="ORF">FTOL_08154</name>
</gene>
<dbReference type="EMBL" id="ONZP01000281">
    <property type="protein sequence ID" value="SPJ79763.1"/>
    <property type="molecule type" value="Genomic_DNA"/>
</dbReference>
<accession>A0AAE8SJP6</accession>
<proteinExistence type="predicted"/>
<comment type="caution">
    <text evidence="1">The sequence shown here is derived from an EMBL/GenBank/DDBJ whole genome shotgun (WGS) entry which is preliminary data.</text>
</comment>
<evidence type="ECO:0000313" key="1">
    <source>
        <dbReference type="EMBL" id="SPJ79763.1"/>
    </source>
</evidence>
<reference evidence="1" key="1">
    <citation type="submission" date="2018-03" db="EMBL/GenBank/DDBJ databases">
        <authorList>
            <person name="Guldener U."/>
        </authorList>
    </citation>
    <scope>NUCLEOTIDE SEQUENCE</scope>
</reference>
<sequence length="144" mass="15547">MTSDYNNAHLHQANLPMELSTLPQSDWSGSLLERAKTPATKAILYYSILVTTLLPLYNRNTSTTAESCIDTGEVKILDTVIVRKEMKLIGSSTICIAAEAQHDDDSSVVGKDVTSVGDPSLVRTTKDAAKRAADVFFNGGTRGK</sequence>
<name>A0AAE8SJP6_9HYPO</name>
<dbReference type="Proteomes" id="UP001187734">
    <property type="component" value="Unassembled WGS sequence"/>
</dbReference>
<protein>
    <submittedName>
        <fullName evidence="1">Uncharacterized protein</fullName>
    </submittedName>
</protein>
<organism evidence="1 2">
    <name type="scientific">Fusarium torulosum</name>
    <dbReference type="NCBI Taxonomy" id="33205"/>
    <lineage>
        <taxon>Eukaryota</taxon>
        <taxon>Fungi</taxon>
        <taxon>Dikarya</taxon>
        <taxon>Ascomycota</taxon>
        <taxon>Pezizomycotina</taxon>
        <taxon>Sordariomycetes</taxon>
        <taxon>Hypocreomycetidae</taxon>
        <taxon>Hypocreales</taxon>
        <taxon>Nectriaceae</taxon>
        <taxon>Fusarium</taxon>
    </lineage>
</organism>
<dbReference type="AlphaFoldDB" id="A0AAE8SJP6"/>
<evidence type="ECO:0000313" key="2">
    <source>
        <dbReference type="Proteomes" id="UP001187734"/>
    </source>
</evidence>